<keyword evidence="9" id="KW-1185">Reference proteome</keyword>
<feature type="transmembrane region" description="Helical" evidence="6">
    <location>
        <begin position="114"/>
        <end position="132"/>
    </location>
</feature>
<evidence type="ECO:0000256" key="6">
    <source>
        <dbReference type="SAM" id="Phobius"/>
    </source>
</evidence>
<evidence type="ECO:0000256" key="2">
    <source>
        <dbReference type="ARBA" id="ARBA00022475"/>
    </source>
</evidence>
<dbReference type="RefSeq" id="WP_128706121.1">
    <property type="nucleotide sequence ID" value="NZ_RLII01000014.1"/>
</dbReference>
<dbReference type="OrthoDB" id="9793966at2"/>
<evidence type="ECO:0000259" key="7">
    <source>
        <dbReference type="Pfam" id="PF00482"/>
    </source>
</evidence>
<evidence type="ECO:0000313" key="8">
    <source>
        <dbReference type="EMBL" id="RXE58702.1"/>
    </source>
</evidence>
<accession>A0A4Q0I6U6</accession>
<comment type="subcellular location">
    <subcellularLocation>
        <location evidence="1">Cell membrane</location>
        <topology evidence="1">Multi-pass membrane protein</topology>
    </subcellularLocation>
</comment>
<dbReference type="Pfam" id="PF00482">
    <property type="entry name" value="T2SSF"/>
    <property type="match status" value="1"/>
</dbReference>
<keyword evidence="4 6" id="KW-1133">Transmembrane helix</keyword>
<dbReference type="Proteomes" id="UP000289166">
    <property type="component" value="Unassembled WGS sequence"/>
</dbReference>
<dbReference type="InterPro" id="IPR018076">
    <property type="entry name" value="T2SS_GspF_dom"/>
</dbReference>
<evidence type="ECO:0000256" key="4">
    <source>
        <dbReference type="ARBA" id="ARBA00022989"/>
    </source>
</evidence>
<dbReference type="PANTHER" id="PTHR35007">
    <property type="entry name" value="INTEGRAL MEMBRANE PROTEIN-RELATED"/>
    <property type="match status" value="1"/>
</dbReference>
<protein>
    <submittedName>
        <fullName evidence="8">Type II secretion system F family protein</fullName>
    </submittedName>
</protein>
<evidence type="ECO:0000256" key="1">
    <source>
        <dbReference type="ARBA" id="ARBA00004651"/>
    </source>
</evidence>
<evidence type="ECO:0000256" key="5">
    <source>
        <dbReference type="ARBA" id="ARBA00023136"/>
    </source>
</evidence>
<proteinExistence type="predicted"/>
<comment type="caution">
    <text evidence="8">The sequence shown here is derived from an EMBL/GenBank/DDBJ whole genome shotgun (WGS) entry which is preliminary data.</text>
</comment>
<evidence type="ECO:0000256" key="3">
    <source>
        <dbReference type="ARBA" id="ARBA00022692"/>
    </source>
</evidence>
<keyword evidence="2" id="KW-1003">Cell membrane</keyword>
<dbReference type="PANTHER" id="PTHR35007:SF2">
    <property type="entry name" value="PILUS ASSEMBLE PROTEIN"/>
    <property type="match status" value="1"/>
</dbReference>
<dbReference type="EMBL" id="RLII01000014">
    <property type="protein sequence ID" value="RXE58702.1"/>
    <property type="molecule type" value="Genomic_DNA"/>
</dbReference>
<evidence type="ECO:0000313" key="9">
    <source>
        <dbReference type="Proteomes" id="UP000289166"/>
    </source>
</evidence>
<gene>
    <name evidence="8" type="ORF">EFD62_11055</name>
</gene>
<name>A0A4Q0I6U6_9FIRM</name>
<keyword evidence="3 6" id="KW-0812">Transmembrane</keyword>
<feature type="transmembrane region" description="Helical" evidence="6">
    <location>
        <begin position="91"/>
        <end position="108"/>
    </location>
</feature>
<feature type="transmembrane region" description="Helical" evidence="6">
    <location>
        <begin position="262"/>
        <end position="283"/>
    </location>
</feature>
<reference evidence="9" key="1">
    <citation type="submission" date="2018-11" db="EMBL/GenBank/DDBJ databases">
        <title>Genome sequencing of a novel mesophilic and cellulolytic organism within the genus Hungateiclostridium.</title>
        <authorList>
            <person name="Rettenmaier R."/>
            <person name="Liebl W."/>
            <person name="Zverlov V."/>
        </authorList>
    </citation>
    <scope>NUCLEOTIDE SEQUENCE [LARGE SCALE GENOMIC DNA]</scope>
    <source>
        <strain evidence="9">N2K1</strain>
    </source>
</reference>
<keyword evidence="5 6" id="KW-0472">Membrane</keyword>
<feature type="domain" description="Type II secretion system protein GspF" evidence="7">
    <location>
        <begin position="150"/>
        <end position="280"/>
    </location>
</feature>
<organism evidence="8 9">
    <name type="scientific">Acetivibrio mesophilus</name>
    <dbReference type="NCBI Taxonomy" id="2487273"/>
    <lineage>
        <taxon>Bacteria</taxon>
        <taxon>Bacillati</taxon>
        <taxon>Bacillota</taxon>
        <taxon>Clostridia</taxon>
        <taxon>Eubacteriales</taxon>
        <taxon>Oscillospiraceae</taxon>
        <taxon>Acetivibrio</taxon>
    </lineage>
</organism>
<feature type="transmembrane region" description="Helical" evidence="6">
    <location>
        <begin position="6"/>
        <end position="22"/>
    </location>
</feature>
<sequence length="289" mass="33168">MIVGFIVFAVIFVLFLLLFFLSRNKYNDYIEPLDKNEYKLRSLLPIGLFILDKVQYKYTSKYDRILHSKVAELKGVKYSVYYLQIHHANKIVLMLVILLFSILLSAATRDVATAVFGILVMLSIPFFMDRELTKKVNKRRLSIQIDFPDFLNKLILLVNAGMTVSKAWEKSVTDNDKDTVLYRELRMVLADIRGGKSETSAFEDFAKRCRIPEITKFVSALLQNLNKGNAEMISILRLQATECWEMRKHAAKRLGEEASSKMLFPMMLMFIAVILIVATPAILTLTSSM</sequence>
<dbReference type="AlphaFoldDB" id="A0A4Q0I6U6"/>
<dbReference type="GO" id="GO:0005886">
    <property type="term" value="C:plasma membrane"/>
    <property type="evidence" value="ECO:0007669"/>
    <property type="project" value="UniProtKB-SubCell"/>
</dbReference>